<comment type="caution">
    <text evidence="1">The sequence shown here is derived from an EMBL/GenBank/DDBJ whole genome shotgun (WGS) entry which is preliminary data.</text>
</comment>
<name>A0ABS6UY94_9PSEU</name>
<gene>
    <name evidence="1" type="ORF">I4I81_21685</name>
</gene>
<proteinExistence type="predicted"/>
<dbReference type="RefSeq" id="WP_218603958.1">
    <property type="nucleotide sequence ID" value="NZ_JADQDJ010000175.1"/>
</dbReference>
<sequence>MAFVHGKNTFVSLDGDDLSAFTNNVAFNRSADSHDVTTFGKNSKNFQSGLKDGTATIQGVYDSTATGPGAIIRPLIGGLAVEFIYKPEGSGAGKPVSTVDAIVTGYEETAPVADMVTWSCSLQFSDDIVDSVGV</sequence>
<evidence type="ECO:0000313" key="1">
    <source>
        <dbReference type="EMBL" id="MBW0136858.1"/>
    </source>
</evidence>
<reference evidence="1 2" key="1">
    <citation type="submission" date="2020-11" db="EMBL/GenBank/DDBJ databases">
        <title>Pseudonocardia abyssalis sp. nov. and Pseudonocardia oceani sp. nov., description and phylogenomic analysis of two novel actinomycetes isolated from the deep Southern Ocean.</title>
        <authorList>
            <person name="Parra J."/>
        </authorList>
    </citation>
    <scope>NUCLEOTIDE SEQUENCE [LARGE SCALE GENOMIC DNA]</scope>
    <source>
        <strain evidence="1 2">KRD-168</strain>
    </source>
</reference>
<evidence type="ECO:0008006" key="3">
    <source>
        <dbReference type="Google" id="ProtNLM"/>
    </source>
</evidence>
<dbReference type="Proteomes" id="UP000694287">
    <property type="component" value="Unassembled WGS sequence"/>
</dbReference>
<keyword evidence="2" id="KW-1185">Reference proteome</keyword>
<accession>A0ABS6UY94</accession>
<organism evidence="1 2">
    <name type="scientific">Pseudonocardia abyssalis</name>
    <dbReference type="NCBI Taxonomy" id="2792008"/>
    <lineage>
        <taxon>Bacteria</taxon>
        <taxon>Bacillati</taxon>
        <taxon>Actinomycetota</taxon>
        <taxon>Actinomycetes</taxon>
        <taxon>Pseudonocardiales</taxon>
        <taxon>Pseudonocardiaceae</taxon>
        <taxon>Pseudonocardia</taxon>
    </lineage>
</organism>
<protein>
    <recommendedName>
        <fullName evidence="3">Tail tube protein</fullName>
    </recommendedName>
</protein>
<dbReference type="EMBL" id="JADQDK010000001">
    <property type="protein sequence ID" value="MBW0136858.1"/>
    <property type="molecule type" value="Genomic_DNA"/>
</dbReference>
<evidence type="ECO:0000313" key="2">
    <source>
        <dbReference type="Proteomes" id="UP000694287"/>
    </source>
</evidence>